<evidence type="ECO:0000256" key="1">
    <source>
        <dbReference type="ARBA" id="ARBA00004167"/>
    </source>
</evidence>
<dbReference type="CDD" id="cd14262">
    <property type="entry name" value="VirB5_like"/>
    <property type="match status" value="1"/>
</dbReference>
<evidence type="ECO:0000256" key="9">
    <source>
        <dbReference type="SAM" id="MobiDB-lite"/>
    </source>
</evidence>
<comment type="similarity">
    <text evidence="2">Belongs to the TrbG/VirB9 family.</text>
</comment>
<feature type="transmembrane region" description="Helical" evidence="10">
    <location>
        <begin position="906"/>
        <end position="938"/>
    </location>
</feature>
<dbReference type="EnsemblPlants" id="KEH15577">
    <property type="protein sequence ID" value="KEH15577"/>
    <property type="gene ID" value="MTR_0787s0010"/>
</dbReference>
<dbReference type="InterPro" id="IPR023220">
    <property type="entry name" value="T4SS_VirB5-domain"/>
</dbReference>
<dbReference type="InterPro" id="IPR014158">
    <property type="entry name" value="T4SS_VirB5"/>
</dbReference>
<proteinExistence type="inferred from homology"/>
<dbReference type="Pfam" id="PF07996">
    <property type="entry name" value="T4SS"/>
    <property type="match status" value="1"/>
</dbReference>
<dbReference type="CDD" id="cd06911">
    <property type="entry name" value="VirB9_CagX_TrbG"/>
    <property type="match status" value="1"/>
</dbReference>
<keyword evidence="7 10" id="KW-0472">Membrane</keyword>
<feature type="coiled-coil region" evidence="8">
    <location>
        <begin position="10"/>
        <end position="37"/>
    </location>
</feature>
<dbReference type="GO" id="GO:0016020">
    <property type="term" value="C:membrane"/>
    <property type="evidence" value="ECO:0007669"/>
    <property type="project" value="UniProtKB-SubCell"/>
</dbReference>
<dbReference type="Proteomes" id="UP000002051">
    <property type="component" value="Unassembled WGS sequence"/>
</dbReference>
<dbReference type="EMBL" id="KL403511">
    <property type="protein sequence ID" value="KEH15577.1"/>
    <property type="molecule type" value="Genomic_DNA"/>
</dbReference>
<evidence type="ECO:0000313" key="13">
    <source>
        <dbReference type="EMBL" id="KEH15577.1"/>
    </source>
</evidence>
<keyword evidence="4 10" id="KW-0812">Transmembrane</keyword>
<feature type="region of interest" description="Disordered" evidence="9">
    <location>
        <begin position="1075"/>
        <end position="1106"/>
    </location>
</feature>
<dbReference type="Pfam" id="PF04610">
    <property type="entry name" value="TrbL"/>
    <property type="match status" value="1"/>
</dbReference>
<dbReference type="InterPro" id="IPR010258">
    <property type="entry name" value="Conjugal_tfr_TrbG/VirB9/CagX"/>
</dbReference>
<dbReference type="InterPro" id="IPR018145">
    <property type="entry name" value="CagE_TrbE_VirB_cntrl_dom"/>
</dbReference>
<evidence type="ECO:0000256" key="8">
    <source>
        <dbReference type="SAM" id="Coils"/>
    </source>
</evidence>
<dbReference type="Gene3D" id="1.20.58.430">
    <property type="entry name" value="Type IV secretion system, VirB5-domain"/>
    <property type="match status" value="1"/>
</dbReference>
<dbReference type="InterPro" id="IPR038161">
    <property type="entry name" value="VirB9/CagX/TrbG_C_sf"/>
</dbReference>
<feature type="transmembrane region" description="Helical" evidence="10">
    <location>
        <begin position="778"/>
        <end position="801"/>
    </location>
</feature>
<feature type="region of interest" description="Disordered" evidence="9">
    <location>
        <begin position="1400"/>
        <end position="1423"/>
    </location>
</feature>
<feature type="domain" description="CagE TrbE VirB component of type IV transporter system central" evidence="11">
    <location>
        <begin position="10"/>
        <end position="100"/>
    </location>
</feature>
<dbReference type="InterPro" id="IPR007688">
    <property type="entry name" value="Conjugal_tfr_TrbL/VirB6"/>
</dbReference>
<gene>
    <name evidence="13" type="ORF">MTR_0787s0010</name>
</gene>
<feature type="transmembrane region" description="Helical" evidence="10">
    <location>
        <begin position="988"/>
        <end position="1010"/>
    </location>
</feature>
<feature type="transmembrane region" description="Helical" evidence="10">
    <location>
        <begin position="813"/>
        <end position="833"/>
    </location>
</feature>
<dbReference type="InterPro" id="IPR027417">
    <property type="entry name" value="P-loop_NTPase"/>
</dbReference>
<feature type="transmembrane region" description="Helical" evidence="10">
    <location>
        <begin position="1252"/>
        <end position="1275"/>
    </location>
</feature>
<dbReference type="GO" id="GO:0005524">
    <property type="term" value="F:ATP binding"/>
    <property type="evidence" value="ECO:0007669"/>
    <property type="project" value="InterPro"/>
</dbReference>
<feature type="region of interest" description="Disordered" evidence="9">
    <location>
        <begin position="1186"/>
        <end position="1219"/>
    </location>
</feature>
<evidence type="ECO:0000313" key="14">
    <source>
        <dbReference type="EnsemblPlants" id="KEH15577"/>
    </source>
</evidence>
<dbReference type="CDD" id="cd16424">
    <property type="entry name" value="VirB8"/>
    <property type="match status" value="1"/>
</dbReference>
<dbReference type="Gene3D" id="2.60.40.2500">
    <property type="match status" value="1"/>
</dbReference>
<feature type="compositionally biased region" description="Low complexity" evidence="9">
    <location>
        <begin position="1205"/>
        <end position="1214"/>
    </location>
</feature>
<keyword evidence="15" id="KW-1185">Reference proteome</keyword>
<comment type="similarity">
    <text evidence="3">Belongs to the TrbE/VirB4 family.</text>
</comment>
<organism evidence="13 15">
    <name type="scientific">Medicago truncatula</name>
    <name type="common">Barrel medic</name>
    <name type="synonym">Medicago tribuloides</name>
    <dbReference type="NCBI Taxonomy" id="3880"/>
    <lineage>
        <taxon>Eukaryota</taxon>
        <taxon>Viridiplantae</taxon>
        <taxon>Streptophyta</taxon>
        <taxon>Embryophyta</taxon>
        <taxon>Tracheophyta</taxon>
        <taxon>Spermatophyta</taxon>
        <taxon>Magnoliopsida</taxon>
        <taxon>eudicotyledons</taxon>
        <taxon>Gunneridae</taxon>
        <taxon>Pentapetalae</taxon>
        <taxon>rosids</taxon>
        <taxon>fabids</taxon>
        <taxon>Fabales</taxon>
        <taxon>Fabaceae</taxon>
        <taxon>Papilionoideae</taxon>
        <taxon>50 kb inversion clade</taxon>
        <taxon>NPAAA clade</taxon>
        <taxon>Hologalegina</taxon>
        <taxon>IRL clade</taxon>
        <taxon>Trifolieae</taxon>
        <taxon>Medicago</taxon>
    </lineage>
</organism>
<evidence type="ECO:0000259" key="12">
    <source>
        <dbReference type="Pfam" id="PF04335"/>
    </source>
</evidence>
<sequence length="1728" mass="188251">MGNYDAMFAIEDQENKLRSVEDKATHQLEELKEAKALVAGRDLAFGEYHGALVVYGDTDKQAIDNGVFVTSKSLNECGFRWVKASLSAPMTFISQVPGAKHKPRPMPKSTRSLAAAFSMHNYSAGKSRGNPIGDGSAVMPLQTVSKGLYSFNFHASRVDEDNTGEKLAGHALMLGDTGAGKTTLQLALIGFLERFDPKIFAIDMDRSMQIFIEELGGTYFALKAGEWTQLAPFALADTPRNREFLYDLVGSCGRDHDGKLSVEDMIDIKNAVDAIYRLPNVRDRRFSRLLENIADTGENCLARRLMPWCASTGGRFAWALDNVADAEIDMSQFRRIGFDATDILKKDYAPTEPILAFLLHLKSLMQLKGGLLATIIEEFWLPVSYPTTCKMIERSLRVGRRADEFLVLVSQTPDEALKSPLFGAILQLTATKIYLPNPSATREGYGPLMTDREFKEFKALTKDSRKFLIKQGNQSAFAMLDLKQGFTDELAVLSASLDNVAIWEEAGLEADGDPERRMELFQQRRKGKRDRRPTWYRVSGQSTNQIESGATMKTYRRIIQAAVVSIALAAAPLSHAQGIPTIDMSQVAQAILTVQQLKAQYDQIVTQVQMIKGNRGLGLIFNNPELRNYLPDEWKSVYDMANAGRLGGISGVANEILRQEGMTTGFTAGASRYNTTLASNKAMAQQAYDAVIKRLQNIQSLMQQSDMTQDPAAKADLANRFLAENAQIQTEQTRLALMDRLQQIEEKFAARQASKDMQTRKSFDDSVLQTINSGSSQIISMISPLASAAFGIYVLLVLVSYWRGQEDVPVVDFLMKCGGWFAILVMGMNISYYSQYVVPFFNGFGDDIAKALTNGNSGMQALDNLLNLYVNAIKNTFQNANIGVTDIGLALELAGISMALILTGTLFLGIAAAYIILAKFALGLLLALGPMFIVALLFPPTRRFFDAWAGQCVNFGILVALYAAAGAIEVNYATSVLPQSFTLTDYVLTWATLAKILASGVVFIVVSLNLPSLASQLGGGVGISSMVGKISQVARGLAGRGGGGGGRGGRQGGSIAASGGDDQLARHAGVHPDVSSAWQTDVDRQDRDARAQAADFRDADSGGDETVSIGTLGQRRSDCGDVVRLRDGTAIAAAARNVGTGELCAGVRRRELMFRFGRSSRTAGGGLGSPRGAVIVAGAVGAVPAVERAPSPTPARKQHKTSRPSAPANAASQEEAAREAKSRLSEGARWYLEQALGFERSKQDALKQTTKFAIRVAVGGGLIGLFGLLGGGALVQLKRPNPPALIRTNDTSGTTDVIGVIRNGEMPFTEVQDRADLRRYVEMRESYDWETIQDMYDTVKLMTADKEQENYVALFQKDTAPQKILKNQVRVVAKVGAITFVGLPKRYAAAKNRILGRHDFVPPRQPARVGDGARARPDRLPRHKLQRRSRLDALRRDAGGASARREGGIVKRVRTLAITRAVSVLMLGAASCSASAFVTPPACDTDAHVRCATYDPNAVYRIPFRIGQATVIQFEPGEVVEGPESGLGTGDAKGWTIGAKGNWFMLKAQERNPDTNLLVVTNRRRYVFGLETAGKADTPTWALSFDYPDTRAKAAREAKEKADRVKAMSNADGDLADRRNEDFDMKGDLSIAPTALWDDGRFTYFQYDTTRQTPEIFRVQADGSEATTNRHVEGDTIVVEHLAPGFVLRLGKAVLAIRNNGYNPDGTFNRTGTTTPGWVRMTKGGAHD</sequence>
<dbReference type="Gene3D" id="3.40.50.300">
    <property type="entry name" value="P-loop containing nucleotide triphosphate hydrolases"/>
    <property type="match status" value="1"/>
</dbReference>
<evidence type="ECO:0000256" key="3">
    <source>
        <dbReference type="ARBA" id="ARBA00006512"/>
    </source>
</evidence>
<reference evidence="13 15" key="2">
    <citation type="journal article" date="2014" name="BMC Genomics">
        <title>An improved genome release (version Mt4.0) for the model legume Medicago truncatula.</title>
        <authorList>
            <person name="Tang H."/>
            <person name="Krishnakumar V."/>
            <person name="Bidwell S."/>
            <person name="Rosen B."/>
            <person name="Chan A."/>
            <person name="Zhou S."/>
            <person name="Gentzbittel L."/>
            <person name="Childs K.L."/>
            <person name="Yandell M."/>
            <person name="Gundlach H."/>
            <person name="Mayer K.F."/>
            <person name="Schwartz D.C."/>
            <person name="Town C.D."/>
        </authorList>
    </citation>
    <scope>GENOME REANNOTATION</scope>
    <source>
        <strain evidence="13">A17</strain>
        <strain evidence="14 15">cv. Jemalong A17</strain>
    </source>
</reference>
<dbReference type="Pfam" id="PF03135">
    <property type="entry name" value="CagE_TrbE_VirB"/>
    <property type="match status" value="1"/>
</dbReference>
<keyword evidence="8" id="KW-0175">Coiled coil</keyword>
<evidence type="ECO:0000256" key="4">
    <source>
        <dbReference type="ARBA" id="ARBA00022692"/>
    </source>
</evidence>
<dbReference type="Pfam" id="PF03524">
    <property type="entry name" value="CagX"/>
    <property type="match status" value="1"/>
</dbReference>
<reference evidence="14" key="3">
    <citation type="submission" date="2015-06" db="UniProtKB">
        <authorList>
            <consortium name="EnsemblPlants"/>
        </authorList>
    </citation>
    <scope>IDENTIFICATION</scope>
    <source>
        <strain evidence="14">cv. Jemalong A17</strain>
    </source>
</reference>
<protein>
    <submittedName>
        <fullName evidence="13">TrbL/VirB6 plasmid conjugal transfer protein</fullName>
    </submittedName>
</protein>
<dbReference type="PANTHER" id="PTHR30121">
    <property type="entry name" value="UNCHARACTERIZED PROTEIN YJGR-RELATED"/>
    <property type="match status" value="1"/>
</dbReference>
<feature type="compositionally biased region" description="Basic and acidic residues" evidence="9">
    <location>
        <begin position="1411"/>
        <end position="1420"/>
    </location>
</feature>
<keyword evidence="6 10" id="KW-1133">Transmembrane helix</keyword>
<feature type="compositionally biased region" description="Basic and acidic residues" evidence="9">
    <location>
        <begin position="1081"/>
        <end position="1100"/>
    </location>
</feature>
<reference evidence="13 15" key="1">
    <citation type="journal article" date="2011" name="Nature">
        <title>The Medicago genome provides insight into the evolution of rhizobial symbioses.</title>
        <authorList>
            <person name="Young N.D."/>
            <person name="Debelle F."/>
            <person name="Oldroyd G.E."/>
            <person name="Geurts R."/>
            <person name="Cannon S.B."/>
            <person name="Udvardi M.K."/>
            <person name="Benedito V.A."/>
            <person name="Mayer K.F."/>
            <person name="Gouzy J."/>
            <person name="Schoof H."/>
            <person name="Van de Peer Y."/>
            <person name="Proost S."/>
            <person name="Cook D.R."/>
            <person name="Meyers B.C."/>
            <person name="Spannagl M."/>
            <person name="Cheung F."/>
            <person name="De Mita S."/>
            <person name="Krishnakumar V."/>
            <person name="Gundlach H."/>
            <person name="Zhou S."/>
            <person name="Mudge J."/>
            <person name="Bharti A.K."/>
            <person name="Murray J.D."/>
            <person name="Naoumkina M.A."/>
            <person name="Rosen B."/>
            <person name="Silverstein K.A."/>
            <person name="Tang H."/>
            <person name="Rombauts S."/>
            <person name="Zhao P.X."/>
            <person name="Zhou P."/>
            <person name="Barbe V."/>
            <person name="Bardou P."/>
            <person name="Bechner M."/>
            <person name="Bellec A."/>
            <person name="Berger A."/>
            <person name="Berges H."/>
            <person name="Bidwell S."/>
            <person name="Bisseling T."/>
            <person name="Choisne N."/>
            <person name="Couloux A."/>
            <person name="Denny R."/>
            <person name="Deshpande S."/>
            <person name="Dai X."/>
            <person name="Doyle J.J."/>
            <person name="Dudez A.M."/>
            <person name="Farmer A.D."/>
            <person name="Fouteau S."/>
            <person name="Franken C."/>
            <person name="Gibelin C."/>
            <person name="Gish J."/>
            <person name="Goldstein S."/>
            <person name="Gonzalez A.J."/>
            <person name="Green P.J."/>
            <person name="Hallab A."/>
            <person name="Hartog M."/>
            <person name="Hua A."/>
            <person name="Humphray S.J."/>
            <person name="Jeong D.H."/>
            <person name="Jing Y."/>
            <person name="Jocker A."/>
            <person name="Kenton S.M."/>
            <person name="Kim D.J."/>
            <person name="Klee K."/>
            <person name="Lai H."/>
            <person name="Lang C."/>
            <person name="Lin S."/>
            <person name="Macmil S.L."/>
            <person name="Magdelenat G."/>
            <person name="Matthews L."/>
            <person name="McCorrison J."/>
            <person name="Monaghan E.L."/>
            <person name="Mun J.H."/>
            <person name="Najar F.Z."/>
            <person name="Nicholson C."/>
            <person name="Noirot C."/>
            <person name="O'Bleness M."/>
            <person name="Paule C.R."/>
            <person name="Poulain J."/>
            <person name="Prion F."/>
            <person name="Qin B."/>
            <person name="Qu C."/>
            <person name="Retzel E.F."/>
            <person name="Riddle C."/>
            <person name="Sallet E."/>
            <person name="Samain S."/>
            <person name="Samson N."/>
            <person name="Sanders I."/>
            <person name="Saurat O."/>
            <person name="Scarpelli C."/>
            <person name="Schiex T."/>
            <person name="Segurens B."/>
            <person name="Severin A.J."/>
            <person name="Sherrier D.J."/>
            <person name="Shi R."/>
            <person name="Sims S."/>
            <person name="Singer S.R."/>
            <person name="Sinharoy S."/>
            <person name="Sterck L."/>
            <person name="Viollet A."/>
            <person name="Wang B.B."/>
            <person name="Wang K."/>
            <person name="Wang M."/>
            <person name="Wang X."/>
            <person name="Warfsmann J."/>
            <person name="Weissenbach J."/>
            <person name="White D.D."/>
            <person name="White J.D."/>
            <person name="Wiley G.B."/>
            <person name="Wincker P."/>
            <person name="Xing Y."/>
            <person name="Yang L."/>
            <person name="Yao Z."/>
            <person name="Ying F."/>
            <person name="Zhai J."/>
            <person name="Zhou L."/>
            <person name="Zuber A."/>
            <person name="Denarie J."/>
            <person name="Dixon R.A."/>
            <person name="May G.D."/>
            <person name="Schwartz D.C."/>
            <person name="Rogers J."/>
            <person name="Quetier F."/>
            <person name="Town C.D."/>
            <person name="Roe B.A."/>
        </authorList>
    </citation>
    <scope>NUCLEOTIDE SEQUENCE [LARGE SCALE GENOMIC DNA]</scope>
    <source>
        <strain evidence="13">A17</strain>
        <strain evidence="14 15">cv. Jemalong A17</strain>
    </source>
</reference>
<dbReference type="InterPro" id="IPR032710">
    <property type="entry name" value="NTF2-like_dom_sf"/>
</dbReference>
<dbReference type="GO" id="GO:0030255">
    <property type="term" value="P:protein secretion by the type IV secretion system"/>
    <property type="evidence" value="ECO:0007669"/>
    <property type="project" value="InterPro"/>
</dbReference>
<evidence type="ECO:0000256" key="2">
    <source>
        <dbReference type="ARBA" id="ARBA00006135"/>
    </source>
</evidence>
<dbReference type="SUPFAM" id="SSF54427">
    <property type="entry name" value="NTF2-like"/>
    <property type="match status" value="1"/>
</dbReference>
<feature type="domain" description="Bacterial virulence protein VirB8" evidence="12">
    <location>
        <begin position="1238"/>
        <end position="1380"/>
    </location>
</feature>
<comment type="subcellular location">
    <subcellularLocation>
        <location evidence="1">Membrane</location>
        <topology evidence="1">Single-pass membrane protein</topology>
    </subcellularLocation>
</comment>
<evidence type="ECO:0000256" key="7">
    <source>
        <dbReference type="ARBA" id="ARBA00023136"/>
    </source>
</evidence>
<evidence type="ECO:0000256" key="6">
    <source>
        <dbReference type="ARBA" id="ARBA00022989"/>
    </source>
</evidence>
<dbReference type="SUPFAM" id="SSF52540">
    <property type="entry name" value="P-loop containing nucleoside triphosphate hydrolases"/>
    <property type="match status" value="1"/>
</dbReference>
<feature type="compositionally biased region" description="Gly residues" evidence="9">
    <location>
        <begin position="1041"/>
        <end position="1052"/>
    </location>
</feature>
<evidence type="ECO:0000256" key="5">
    <source>
        <dbReference type="ARBA" id="ARBA00022729"/>
    </source>
</evidence>
<dbReference type="SUPFAM" id="SSF101082">
    <property type="entry name" value="Typo IV secretion system protein TraC"/>
    <property type="match status" value="1"/>
</dbReference>
<dbReference type="InterPro" id="IPR033645">
    <property type="entry name" value="VirB9/CagX/TrbG_C"/>
</dbReference>
<dbReference type="Gene3D" id="3.10.450.230">
    <property type="entry name" value="VirB8 protein"/>
    <property type="match status" value="1"/>
</dbReference>
<dbReference type="InterPro" id="IPR051162">
    <property type="entry name" value="T4SS_component"/>
</dbReference>
<dbReference type="Pfam" id="PF04335">
    <property type="entry name" value="VirB8"/>
    <property type="match status" value="1"/>
</dbReference>
<name>A0A072TDU3_MEDTR</name>
<keyword evidence="5" id="KW-0732">Signal</keyword>
<dbReference type="PANTHER" id="PTHR30121:SF6">
    <property type="entry name" value="SLR6007 PROTEIN"/>
    <property type="match status" value="1"/>
</dbReference>
<feature type="region of interest" description="Disordered" evidence="9">
    <location>
        <begin position="1041"/>
        <end position="1061"/>
    </location>
</feature>
<evidence type="ECO:0000313" key="15">
    <source>
        <dbReference type="Proteomes" id="UP000002051"/>
    </source>
</evidence>
<dbReference type="InterPro" id="IPR007430">
    <property type="entry name" value="VirB8"/>
</dbReference>
<dbReference type="HOGENOM" id="CLU_240067_0_0_1"/>
<evidence type="ECO:0000256" key="10">
    <source>
        <dbReference type="SAM" id="Phobius"/>
    </source>
</evidence>
<evidence type="ECO:0000259" key="11">
    <source>
        <dbReference type="Pfam" id="PF03135"/>
    </source>
</evidence>
<accession>A0A072TDU3</accession>